<feature type="domain" description="Peptidase S26" evidence="4">
    <location>
        <begin position="9"/>
        <end position="173"/>
    </location>
</feature>
<dbReference type="HOGENOM" id="CLU_028723_5_0_9"/>
<keyword evidence="3" id="KW-0472">Membrane</keyword>
<proteinExistence type="inferred from homology"/>
<dbReference type="PRINTS" id="PR00727">
    <property type="entry name" value="LEADERPTASE"/>
</dbReference>
<reference evidence="5 6" key="1">
    <citation type="journal article" date="2002" name="Proc. Natl. Acad. Sci. U.S.A.">
        <title>Genome sequence of a serotype M3 strain of group A Streptococcus: phage-encoded toxins, the high-virulence phenotype, and clone emergence.</title>
        <authorList>
            <person name="Beres S.B."/>
            <person name="Sylva G.L."/>
            <person name="Barbian K.D."/>
            <person name="Lei B."/>
            <person name="Hoff J.S."/>
            <person name="Mammarella N.D."/>
            <person name="Liu M.Y."/>
            <person name="Smoot J.C."/>
            <person name="Porcella S.F."/>
            <person name="Parkins L.D."/>
            <person name="Campbell D.S."/>
            <person name="Smith T.M."/>
            <person name="McCormick J.K."/>
            <person name="Leung D.Y."/>
            <person name="Schlievert P.M."/>
            <person name="Musser J.M."/>
        </authorList>
    </citation>
    <scope>NUCLEOTIDE SEQUENCE [LARGE SCALE GENOMIC DNA]</scope>
    <source>
        <strain evidence="6">ATCC BAA-595 / MGAS315</strain>
    </source>
</reference>
<comment type="catalytic activity">
    <reaction evidence="3">
        <text>Cleavage of hydrophobic, N-terminal signal or leader sequences from secreted and periplasmic proteins.</text>
        <dbReference type="EC" id="3.4.21.89"/>
    </reaction>
</comment>
<evidence type="ECO:0000313" key="5">
    <source>
        <dbReference type="EMBL" id="AAM79518.1"/>
    </source>
</evidence>
<dbReference type="InterPro" id="IPR000223">
    <property type="entry name" value="Pept_S26A_signal_pept_1"/>
</dbReference>
<dbReference type="Proteomes" id="UP000000564">
    <property type="component" value="Chromosome"/>
</dbReference>
<dbReference type="GO" id="GO:0006465">
    <property type="term" value="P:signal peptide processing"/>
    <property type="evidence" value="ECO:0007669"/>
    <property type="project" value="InterPro"/>
</dbReference>
<evidence type="ECO:0000259" key="4">
    <source>
        <dbReference type="Pfam" id="PF10502"/>
    </source>
</evidence>
<dbReference type="InterPro" id="IPR036286">
    <property type="entry name" value="LexA/Signal_pep-like_sf"/>
</dbReference>
<dbReference type="KEGG" id="spg:SpyM3_0911"/>
<gene>
    <name evidence="5" type="primary">sipC</name>
    <name evidence="5" type="ordered locus">SpyM3_0911</name>
</gene>
<evidence type="ECO:0000256" key="2">
    <source>
        <dbReference type="ARBA" id="ARBA00009370"/>
    </source>
</evidence>
<name>A0A0H2UUJ9_STRP3</name>
<dbReference type="GO" id="GO:0004252">
    <property type="term" value="F:serine-type endopeptidase activity"/>
    <property type="evidence" value="ECO:0007669"/>
    <property type="project" value="InterPro"/>
</dbReference>
<dbReference type="EMBL" id="AE014074">
    <property type="protein sequence ID" value="AAM79518.1"/>
    <property type="molecule type" value="Genomic_DNA"/>
</dbReference>
<dbReference type="SUPFAM" id="SSF51306">
    <property type="entry name" value="LexA/Signal peptidase"/>
    <property type="match status" value="1"/>
</dbReference>
<dbReference type="InterPro" id="IPR019533">
    <property type="entry name" value="Peptidase_S26"/>
</dbReference>
<dbReference type="GO" id="GO:0009003">
    <property type="term" value="F:signal peptidase activity"/>
    <property type="evidence" value="ECO:0007669"/>
    <property type="project" value="UniProtKB-EC"/>
</dbReference>
<evidence type="ECO:0000256" key="3">
    <source>
        <dbReference type="RuleBase" id="RU362042"/>
    </source>
</evidence>
<accession>A0A0H2UUJ9</accession>
<dbReference type="EC" id="3.4.21.89" evidence="3"/>
<organism evidence="5 6">
    <name type="scientific">Streptococcus pyogenes serotype M3 (strain ATCC BAA-595 / MGAS315)</name>
    <dbReference type="NCBI Taxonomy" id="198466"/>
    <lineage>
        <taxon>Bacteria</taxon>
        <taxon>Bacillati</taxon>
        <taxon>Bacillota</taxon>
        <taxon>Bacilli</taxon>
        <taxon>Lactobacillales</taxon>
        <taxon>Streptococcaceae</taxon>
        <taxon>Streptococcus</taxon>
    </lineage>
</organism>
<dbReference type="GeneID" id="69900761"/>
<keyword evidence="3" id="KW-0645">Protease</keyword>
<dbReference type="Pfam" id="PF10502">
    <property type="entry name" value="Peptidase_S26"/>
    <property type="match status" value="1"/>
</dbReference>
<keyword evidence="3" id="KW-0812">Transmembrane</keyword>
<dbReference type="RefSeq" id="WP_002984449.1">
    <property type="nucleotide sequence ID" value="NC_004070.1"/>
</dbReference>
<evidence type="ECO:0000313" key="6">
    <source>
        <dbReference type="Proteomes" id="UP000000564"/>
    </source>
</evidence>
<sequence length="185" mass="21255">MVKRDFIRNILLLLIVIIGAILLRIFVFSTFKVSPETANTYLKSGDLVTIKKNIQPKYKDFVVYRVGKKDYVSRVIAVEGDSVTYMDDIFYLNNMVESQAYLEKMKAHYLNHAPFGTLYTDDFTVATITADKYQKVPKGKYLLLNDNRKNTNDSRRFGLINASQIKGLVTFRVLPLSDFGFVEVE</sequence>
<comment type="subcellular location">
    <subcellularLocation>
        <location evidence="1">Cell membrane</location>
        <topology evidence="1">Single-pass type II membrane protein</topology>
    </subcellularLocation>
    <subcellularLocation>
        <location evidence="3">Membrane</location>
        <topology evidence="3">Single-pass type II membrane protein</topology>
    </subcellularLocation>
</comment>
<feature type="transmembrane region" description="Helical" evidence="3">
    <location>
        <begin position="6"/>
        <end position="27"/>
    </location>
</feature>
<keyword evidence="3" id="KW-1133">Transmembrane helix</keyword>
<protein>
    <recommendedName>
        <fullName evidence="3">Signal peptidase I</fullName>
        <ecNumber evidence="3">3.4.21.89</ecNumber>
    </recommendedName>
</protein>
<keyword evidence="3" id="KW-0378">Hydrolase</keyword>
<evidence type="ECO:0000256" key="1">
    <source>
        <dbReference type="ARBA" id="ARBA00004401"/>
    </source>
</evidence>
<dbReference type="PANTHER" id="PTHR43390">
    <property type="entry name" value="SIGNAL PEPTIDASE I"/>
    <property type="match status" value="1"/>
</dbReference>
<dbReference type="PANTHER" id="PTHR43390:SF1">
    <property type="entry name" value="CHLOROPLAST PROCESSING PEPTIDASE"/>
    <property type="match status" value="1"/>
</dbReference>
<dbReference type="AlphaFoldDB" id="A0A0H2UUJ9"/>
<dbReference type="NCBIfam" id="TIGR02227">
    <property type="entry name" value="sigpep_I_bact"/>
    <property type="match status" value="1"/>
</dbReference>
<comment type="similarity">
    <text evidence="2 3">Belongs to the peptidase S26 family.</text>
</comment>
<dbReference type="Gene3D" id="2.10.109.10">
    <property type="entry name" value="Umud Fragment, subunit A"/>
    <property type="match status" value="1"/>
</dbReference>
<dbReference type="GO" id="GO:0005886">
    <property type="term" value="C:plasma membrane"/>
    <property type="evidence" value="ECO:0007669"/>
    <property type="project" value="UniProtKB-SubCell"/>
</dbReference>